<protein>
    <submittedName>
        <fullName evidence="1">Monogalactosyldiacylglycerol (MGDG) synthase</fullName>
    </submittedName>
</protein>
<keyword evidence="2" id="KW-1185">Reference proteome</keyword>
<proteinExistence type="predicted"/>
<organism evidence="1 2">
    <name type="scientific">Flavobacterium saccharophilum</name>
    <dbReference type="NCBI Taxonomy" id="29534"/>
    <lineage>
        <taxon>Bacteria</taxon>
        <taxon>Pseudomonadati</taxon>
        <taxon>Bacteroidota</taxon>
        <taxon>Flavobacteriia</taxon>
        <taxon>Flavobacteriales</taxon>
        <taxon>Flavobacteriaceae</taxon>
        <taxon>Flavobacterium</taxon>
    </lineage>
</organism>
<evidence type="ECO:0000313" key="2">
    <source>
        <dbReference type="Proteomes" id="UP000184121"/>
    </source>
</evidence>
<sequence length="458" mass="53837">MEKNKILLLFPDGVGIRNYLFSNVFRNTNSKLVLFHNFDFETISAIKQCTTLEDEITIPNYKESFTEKFLRELICLSRLYHNHNKVNNITLLSNWNWNQKSFPKNVFYNLIEKTAPFFSSYKSILKLEKNYQKAIRRNSFYKEVRDILEKSQPNIVFCSHQRALKAASIFAAATDLGISTSTVLFSWDNLPKARLALRADNYLVWSEYMKKELLLYYPEISTDSIHVTGTPQFEFYEDEKNIIDKEIFYTRYNLDPVRKIICFSGDDTKTSPDDPLYLRDIAEELITNNLQNEYQILLRRCPVDFSGRFDAVVNEYKDLIKEATPLWYFNTSKEWNAVYPSVDDVKLLVSTAFYCDVVVNVGSTMAFDFAMFSKPCVFINYDQQKKIEDEWSVKTIYQFQHFKSMPNKDAVIWLNKKEEIADKITIKPNINSEMMAWKDVILGDYKNASSKMQQFFKI</sequence>
<dbReference type="EMBL" id="FRBY01000005">
    <property type="protein sequence ID" value="SHM60867.1"/>
    <property type="molecule type" value="Genomic_DNA"/>
</dbReference>
<gene>
    <name evidence="1" type="ORF">SAMN05444366_3668</name>
</gene>
<dbReference type="STRING" id="29534.SAMN05444366_3668"/>
<reference evidence="2" key="1">
    <citation type="submission" date="2016-11" db="EMBL/GenBank/DDBJ databases">
        <authorList>
            <person name="Varghese N."/>
            <person name="Submissions S."/>
        </authorList>
    </citation>
    <scope>NUCLEOTIDE SEQUENCE [LARGE SCALE GENOMIC DNA]</scope>
    <source>
        <strain evidence="2">DSM 1811</strain>
    </source>
</reference>
<evidence type="ECO:0000313" key="1">
    <source>
        <dbReference type="EMBL" id="SHM60867.1"/>
    </source>
</evidence>
<name>A0A1M7K7Q3_9FLAO</name>
<dbReference type="OrthoDB" id="913551at2"/>
<dbReference type="Proteomes" id="UP000184121">
    <property type="component" value="Unassembled WGS sequence"/>
</dbReference>
<dbReference type="SUPFAM" id="SSF53756">
    <property type="entry name" value="UDP-Glycosyltransferase/glycogen phosphorylase"/>
    <property type="match status" value="1"/>
</dbReference>
<accession>A0A1M7K7Q3</accession>
<dbReference type="RefSeq" id="WP_072974706.1">
    <property type="nucleotide sequence ID" value="NZ_FRBY01000005.1"/>
</dbReference>
<dbReference type="AlphaFoldDB" id="A0A1M7K7Q3"/>